<feature type="transmembrane region" description="Helical" evidence="1">
    <location>
        <begin position="187"/>
        <end position="207"/>
    </location>
</feature>
<keyword evidence="1" id="KW-0812">Transmembrane</keyword>
<name>A0ABS4WFJ0_9MICC</name>
<accession>A0ABS4WFJ0</accession>
<comment type="caution">
    <text evidence="2">The sequence shown here is derived from an EMBL/GenBank/DDBJ whole genome shotgun (WGS) entry which is preliminary data.</text>
</comment>
<evidence type="ECO:0000313" key="2">
    <source>
        <dbReference type="EMBL" id="MBP2374967.1"/>
    </source>
</evidence>
<sequence length="223" mass="23497">MKTIDRVGAFSGAAFVLVVNISSALVGEGSSGADSRGQRVLDEQQRFAANPWTAVAFAMIFLALAAFMMFVGYLCSRVWKAGWLATTALIGGTLSMLAYLTSAAIVMTIFVLRADMSPELARALEDLDGAGHMMQLLTLGVFVLFASGAALVTHTLGRVLSWAGMAIGATNIVVLAATGLATNEEFFAWPFLLVLLWMVVISLRLGFARNRDTAPAAVAATAG</sequence>
<gene>
    <name evidence="2" type="ORF">JOF46_002879</name>
</gene>
<evidence type="ECO:0000256" key="1">
    <source>
        <dbReference type="SAM" id="Phobius"/>
    </source>
</evidence>
<evidence type="ECO:0000313" key="3">
    <source>
        <dbReference type="Proteomes" id="UP000766570"/>
    </source>
</evidence>
<feature type="transmembrane region" description="Helical" evidence="1">
    <location>
        <begin position="132"/>
        <end position="152"/>
    </location>
</feature>
<proteinExistence type="predicted"/>
<keyword evidence="3" id="KW-1185">Reference proteome</keyword>
<protein>
    <submittedName>
        <fullName evidence="2">ABC-type transport system involved in multi-copper enzyme maturation permease subunit</fullName>
    </submittedName>
</protein>
<dbReference type="EMBL" id="JAGIOE010000001">
    <property type="protein sequence ID" value="MBP2374967.1"/>
    <property type="molecule type" value="Genomic_DNA"/>
</dbReference>
<reference evidence="2 3" key="1">
    <citation type="submission" date="2021-03" db="EMBL/GenBank/DDBJ databases">
        <title>Sequencing the genomes of 1000 actinobacteria strains.</title>
        <authorList>
            <person name="Klenk H.-P."/>
        </authorList>
    </citation>
    <scope>NUCLEOTIDE SEQUENCE [LARGE SCALE GENOMIC DNA]</scope>
    <source>
        <strain evidence="2 3">DSM 15454</strain>
    </source>
</reference>
<keyword evidence="1" id="KW-0472">Membrane</keyword>
<feature type="transmembrane region" description="Helical" evidence="1">
    <location>
        <begin position="51"/>
        <end position="75"/>
    </location>
</feature>
<dbReference type="Proteomes" id="UP000766570">
    <property type="component" value="Unassembled WGS sequence"/>
</dbReference>
<organism evidence="2 3">
    <name type="scientific">Paeniglutamicibacter psychrophenolicus</name>
    <dbReference type="NCBI Taxonomy" id="257454"/>
    <lineage>
        <taxon>Bacteria</taxon>
        <taxon>Bacillati</taxon>
        <taxon>Actinomycetota</taxon>
        <taxon>Actinomycetes</taxon>
        <taxon>Micrococcales</taxon>
        <taxon>Micrococcaceae</taxon>
        <taxon>Paeniglutamicibacter</taxon>
    </lineage>
</organism>
<feature type="transmembrane region" description="Helical" evidence="1">
    <location>
        <begin position="87"/>
        <end position="112"/>
    </location>
</feature>
<keyword evidence="1" id="KW-1133">Transmembrane helix</keyword>
<feature type="transmembrane region" description="Helical" evidence="1">
    <location>
        <begin position="159"/>
        <end position="181"/>
    </location>
</feature>
<dbReference type="RefSeq" id="WP_209908156.1">
    <property type="nucleotide sequence ID" value="NZ_BAAAMI010000008.1"/>
</dbReference>